<gene>
    <name evidence="2" type="ORF">chiPu_0030675</name>
</gene>
<organism evidence="2 3">
    <name type="scientific">Chiloscyllium punctatum</name>
    <name type="common">Brownbanded bambooshark</name>
    <name type="synonym">Hemiscyllium punctatum</name>
    <dbReference type="NCBI Taxonomy" id="137246"/>
    <lineage>
        <taxon>Eukaryota</taxon>
        <taxon>Metazoa</taxon>
        <taxon>Chordata</taxon>
        <taxon>Craniata</taxon>
        <taxon>Vertebrata</taxon>
        <taxon>Chondrichthyes</taxon>
        <taxon>Elasmobranchii</taxon>
        <taxon>Galeomorphii</taxon>
        <taxon>Galeoidea</taxon>
        <taxon>Orectolobiformes</taxon>
        <taxon>Hemiscylliidae</taxon>
        <taxon>Chiloscyllium</taxon>
    </lineage>
</organism>
<feature type="region of interest" description="Disordered" evidence="1">
    <location>
        <begin position="30"/>
        <end position="93"/>
    </location>
</feature>
<feature type="non-terminal residue" evidence="2">
    <location>
        <position position="1"/>
    </location>
</feature>
<keyword evidence="3" id="KW-1185">Reference proteome</keyword>
<dbReference type="EMBL" id="BEZZ01189974">
    <property type="protein sequence ID" value="GCC46448.1"/>
    <property type="molecule type" value="Genomic_DNA"/>
</dbReference>
<dbReference type="AlphaFoldDB" id="A0A401TUZ6"/>
<comment type="caution">
    <text evidence="2">The sequence shown here is derived from an EMBL/GenBank/DDBJ whole genome shotgun (WGS) entry which is preliminary data.</text>
</comment>
<evidence type="ECO:0000256" key="1">
    <source>
        <dbReference type="SAM" id="MobiDB-lite"/>
    </source>
</evidence>
<evidence type="ECO:0000313" key="2">
    <source>
        <dbReference type="EMBL" id="GCC46448.1"/>
    </source>
</evidence>
<feature type="compositionally biased region" description="Basic and acidic residues" evidence="1">
    <location>
        <begin position="46"/>
        <end position="57"/>
    </location>
</feature>
<feature type="compositionally biased region" description="Gly residues" evidence="1">
    <location>
        <begin position="30"/>
        <end position="42"/>
    </location>
</feature>
<proteinExistence type="predicted"/>
<name>A0A401TUZ6_CHIPU</name>
<sequence>REPSVRCLTCEEQAESLGVEVAVRLEVDGEVGGVEGQAGGRGPLPAERRQEPRRGAVPDHQPVPPVAQLEDPELQEDPSRPPGPQGPGAVGVRAVVVREVGRVDHPSRPGQVP</sequence>
<dbReference type="Proteomes" id="UP000287033">
    <property type="component" value="Unassembled WGS sequence"/>
</dbReference>
<evidence type="ECO:0000313" key="3">
    <source>
        <dbReference type="Proteomes" id="UP000287033"/>
    </source>
</evidence>
<reference evidence="2 3" key="1">
    <citation type="journal article" date="2018" name="Nat. Ecol. Evol.">
        <title>Shark genomes provide insights into elasmobranch evolution and the origin of vertebrates.</title>
        <authorList>
            <person name="Hara Y"/>
            <person name="Yamaguchi K"/>
            <person name="Onimaru K"/>
            <person name="Kadota M"/>
            <person name="Koyanagi M"/>
            <person name="Keeley SD"/>
            <person name="Tatsumi K"/>
            <person name="Tanaka K"/>
            <person name="Motone F"/>
            <person name="Kageyama Y"/>
            <person name="Nozu R"/>
            <person name="Adachi N"/>
            <person name="Nishimura O"/>
            <person name="Nakagawa R"/>
            <person name="Tanegashima C"/>
            <person name="Kiyatake I"/>
            <person name="Matsumoto R"/>
            <person name="Murakumo K"/>
            <person name="Nishida K"/>
            <person name="Terakita A"/>
            <person name="Kuratani S"/>
            <person name="Sato K"/>
            <person name="Hyodo S Kuraku.S."/>
        </authorList>
    </citation>
    <scope>NUCLEOTIDE SEQUENCE [LARGE SCALE GENOMIC DNA]</scope>
</reference>
<accession>A0A401TUZ6</accession>
<protein>
    <submittedName>
        <fullName evidence="2">Uncharacterized protein</fullName>
    </submittedName>
</protein>